<dbReference type="Proteomes" id="UP001150879">
    <property type="component" value="Unassembled WGS sequence"/>
</dbReference>
<evidence type="ECO:0000313" key="2">
    <source>
        <dbReference type="Proteomes" id="UP001150879"/>
    </source>
</evidence>
<keyword evidence="2" id="KW-1185">Reference proteome</keyword>
<dbReference type="EMBL" id="JAPQKP010000005">
    <property type="protein sequence ID" value="KAJ5188234.1"/>
    <property type="molecule type" value="Genomic_DNA"/>
</dbReference>
<accession>A0A9W9J063</accession>
<proteinExistence type="predicted"/>
<protein>
    <submittedName>
        <fullName evidence="1">Oligopeptide transporter OPT superfamily</fullName>
    </submittedName>
</protein>
<evidence type="ECO:0000313" key="1">
    <source>
        <dbReference type="EMBL" id="KAJ5188234.1"/>
    </source>
</evidence>
<name>A0A9W9J063_9EURO</name>
<comment type="caution">
    <text evidence="1">The sequence shown here is derived from an EMBL/GenBank/DDBJ whole genome shotgun (WGS) entry which is preliminary data.</text>
</comment>
<organism evidence="1 2">
    <name type="scientific">Penicillium cf. griseofulvum</name>
    <dbReference type="NCBI Taxonomy" id="2972120"/>
    <lineage>
        <taxon>Eukaryota</taxon>
        <taxon>Fungi</taxon>
        <taxon>Dikarya</taxon>
        <taxon>Ascomycota</taxon>
        <taxon>Pezizomycotina</taxon>
        <taxon>Eurotiomycetes</taxon>
        <taxon>Eurotiomycetidae</taxon>
        <taxon>Eurotiales</taxon>
        <taxon>Aspergillaceae</taxon>
        <taxon>Penicillium</taxon>
    </lineage>
</organism>
<sequence>MPIMEASKVKDINLQEKFIRQKEVQDGNDTDSDADSQTEILRIAGIGIANDDLTFLVLLP</sequence>
<gene>
    <name evidence="1" type="ORF">N7472_007248</name>
</gene>
<reference evidence="1" key="2">
    <citation type="journal article" date="2023" name="IMA Fungus">
        <title>Comparative genomic study of the Penicillium genus elucidates a diverse pangenome and 15 lateral gene transfer events.</title>
        <authorList>
            <person name="Petersen C."/>
            <person name="Sorensen T."/>
            <person name="Nielsen M.R."/>
            <person name="Sondergaard T.E."/>
            <person name="Sorensen J.L."/>
            <person name="Fitzpatrick D.A."/>
            <person name="Frisvad J.C."/>
            <person name="Nielsen K.L."/>
        </authorList>
    </citation>
    <scope>NUCLEOTIDE SEQUENCE</scope>
    <source>
        <strain evidence="1">IBT 16849</strain>
    </source>
</reference>
<reference evidence="1" key="1">
    <citation type="submission" date="2022-11" db="EMBL/GenBank/DDBJ databases">
        <authorList>
            <person name="Petersen C."/>
        </authorList>
    </citation>
    <scope>NUCLEOTIDE SEQUENCE</scope>
    <source>
        <strain evidence="1">IBT 16849</strain>
    </source>
</reference>
<dbReference type="AlphaFoldDB" id="A0A9W9J063"/>